<feature type="transmembrane region" description="Helical" evidence="1">
    <location>
        <begin position="136"/>
        <end position="157"/>
    </location>
</feature>
<name>A0ABP6DDU8_9ACTN</name>
<feature type="transmembrane region" description="Helical" evidence="1">
    <location>
        <begin position="203"/>
        <end position="226"/>
    </location>
</feature>
<feature type="transmembrane region" description="Helical" evidence="1">
    <location>
        <begin position="54"/>
        <end position="73"/>
    </location>
</feature>
<feature type="transmembrane region" description="Helical" evidence="1">
    <location>
        <begin position="383"/>
        <end position="404"/>
    </location>
</feature>
<gene>
    <name evidence="2" type="ORF">GCM10010412_002610</name>
</gene>
<feature type="transmembrane region" description="Helical" evidence="1">
    <location>
        <begin position="255"/>
        <end position="275"/>
    </location>
</feature>
<keyword evidence="1" id="KW-1133">Transmembrane helix</keyword>
<evidence type="ECO:0000313" key="3">
    <source>
        <dbReference type="Proteomes" id="UP001501666"/>
    </source>
</evidence>
<feature type="transmembrane region" description="Helical" evidence="1">
    <location>
        <begin position="112"/>
        <end position="130"/>
    </location>
</feature>
<organism evidence="2 3">
    <name type="scientific">Nonomuraea recticatena</name>
    <dbReference type="NCBI Taxonomy" id="46178"/>
    <lineage>
        <taxon>Bacteria</taxon>
        <taxon>Bacillati</taxon>
        <taxon>Actinomycetota</taxon>
        <taxon>Actinomycetes</taxon>
        <taxon>Streptosporangiales</taxon>
        <taxon>Streptosporangiaceae</taxon>
        <taxon>Nonomuraea</taxon>
    </lineage>
</organism>
<accession>A0ABP6DDU8</accession>
<feature type="transmembrane region" description="Helical" evidence="1">
    <location>
        <begin position="347"/>
        <end position="371"/>
    </location>
</feature>
<feature type="transmembrane region" description="Helical" evidence="1">
    <location>
        <begin position="15"/>
        <end position="34"/>
    </location>
</feature>
<keyword evidence="1" id="KW-0812">Transmembrane</keyword>
<dbReference type="Proteomes" id="UP001501666">
    <property type="component" value="Unassembled WGS sequence"/>
</dbReference>
<keyword evidence="3" id="KW-1185">Reference proteome</keyword>
<reference evidence="3" key="1">
    <citation type="journal article" date="2019" name="Int. J. Syst. Evol. Microbiol.">
        <title>The Global Catalogue of Microorganisms (GCM) 10K type strain sequencing project: providing services to taxonomists for standard genome sequencing and annotation.</title>
        <authorList>
            <consortium name="The Broad Institute Genomics Platform"/>
            <consortium name="The Broad Institute Genome Sequencing Center for Infectious Disease"/>
            <person name="Wu L."/>
            <person name="Ma J."/>
        </authorList>
    </citation>
    <scope>NUCLEOTIDE SEQUENCE [LARGE SCALE GENOMIC DNA]</scope>
    <source>
        <strain evidence="3">JCM 6835</strain>
    </source>
</reference>
<sequence>MSGQGHTRPVGRGRLMTAGAALATLLLGAAVALLELGLLSSREDRWWMAPPDDAPLVAALALALMAVPAAAFVHQVSRLAQATGERRLAALRLAGGTAGQVRLIAARESGRHALAGAVLGGAAALAFALVLGVSPWWTLVAPPVVVLGGVLSGLMAGRHVIASPLGVVRRARLRQPRALDLALLLLGGGMIVAGFVLKHWFITSVLVGVGAVLLVFGLTLAATWLIRASARRAGRRAGTAEALLAARLVEADPRAWARTLSVVGLTVFFGAAVAAQQTRSLLEGMSASRAAGYGLVYLALLVALATSAGALVVHQAEELLDHRRSFAALSAAGAPGDALGRVLTRQALIAATPVCAVAAVAGVLVVVLPLVDVFPWTGLPLTLGLAGAMAGIGVLGAGLVARLARPILARALHPGALHR</sequence>
<keyword evidence="1" id="KW-0472">Membrane</keyword>
<dbReference type="EMBL" id="BAAATE010000001">
    <property type="protein sequence ID" value="GAA2642609.1"/>
    <property type="molecule type" value="Genomic_DNA"/>
</dbReference>
<proteinExistence type="predicted"/>
<feature type="transmembrane region" description="Helical" evidence="1">
    <location>
        <begin position="295"/>
        <end position="314"/>
    </location>
</feature>
<comment type="caution">
    <text evidence="2">The sequence shown here is derived from an EMBL/GenBank/DDBJ whole genome shotgun (WGS) entry which is preliminary data.</text>
</comment>
<feature type="transmembrane region" description="Helical" evidence="1">
    <location>
        <begin position="178"/>
        <end position="197"/>
    </location>
</feature>
<evidence type="ECO:0000256" key="1">
    <source>
        <dbReference type="SAM" id="Phobius"/>
    </source>
</evidence>
<evidence type="ECO:0000313" key="2">
    <source>
        <dbReference type="EMBL" id="GAA2642609.1"/>
    </source>
</evidence>
<protein>
    <recommendedName>
        <fullName evidence="4">FtsX-like permease family protein</fullName>
    </recommendedName>
</protein>
<evidence type="ECO:0008006" key="4">
    <source>
        <dbReference type="Google" id="ProtNLM"/>
    </source>
</evidence>